<dbReference type="GO" id="GO:0042254">
    <property type="term" value="P:ribosome biogenesis"/>
    <property type="evidence" value="ECO:0007669"/>
    <property type="project" value="InterPro"/>
</dbReference>
<keyword evidence="4" id="KW-1185">Reference proteome</keyword>
<sequence length="497" mass="56143">MTDPITSVSDHPLLQKSESFLSSRKNSNVLIDILGNFDNVEIIEEPHILALQNIFLDVISKDLLNLNELNEGDPEYKYRKWLIDCYSKALAKINLVLCFSSSQIIQIQALDTLLKLLVMEGRLDIDDGGSASNQSNVSFPEQALNDIVKSLVTCNKPIGHLTPKLNEYMAFKNFHANLWKSLAVFAKLKNNPSAQTMENVLTLIDSFPKDKALLPKADYRKKSKPSNEDRALSMAVKKVWTWSVQHHKPKMLKQLLITVLEHFIHLLHEPLSLSDFLVDSLNTGGATSLLALQGIFVLVQKHNMDYPNIYAKLYSMTTATIFTTKYKARFFYLLDLFLTSTHLPELLVAAFVKRLSRLALVAPPQDILILLPFIGNLLIRHPGLKKLMNRPTGGSVDTDPYNMEEKDPTLSQAVDSSLWEVKSLQQHVLPSIAAAANFINNPLPSVEWDLSTRLDCTANDLFNKERKKKMKTVAVTFERPVSLNVPRCIGFTDFWEL</sequence>
<dbReference type="InterPro" id="IPR005612">
    <property type="entry name" value="CCAAT-binding_factor"/>
</dbReference>
<dbReference type="AlphaFoldDB" id="A0A482WWP4"/>
<dbReference type="FunCoup" id="A0A482WWP4">
    <property type="interactions" value="794"/>
</dbReference>
<comment type="caution">
    <text evidence="3">The sequence shown here is derived from an EMBL/GenBank/DDBJ whole genome shotgun (WGS) entry which is preliminary data.</text>
</comment>
<reference evidence="3 4" key="1">
    <citation type="journal article" date="2017" name="Gigascience">
        <title>Genome sequence of the small brown planthopper, Laodelphax striatellus.</title>
        <authorList>
            <person name="Zhu J."/>
            <person name="Jiang F."/>
            <person name="Wang X."/>
            <person name="Yang P."/>
            <person name="Bao Y."/>
            <person name="Zhao W."/>
            <person name="Wang W."/>
            <person name="Lu H."/>
            <person name="Wang Q."/>
            <person name="Cui N."/>
            <person name="Li J."/>
            <person name="Chen X."/>
            <person name="Luo L."/>
            <person name="Yu J."/>
            <person name="Kang L."/>
            <person name="Cui F."/>
        </authorList>
    </citation>
    <scope>NUCLEOTIDE SEQUENCE [LARGE SCALE GENOMIC DNA]</scope>
    <source>
        <strain evidence="3">Lst14</strain>
    </source>
</reference>
<dbReference type="PANTHER" id="PTHR12455">
    <property type="entry name" value="NUCLEOLAR COMPLEX PROTEIN 4"/>
    <property type="match status" value="1"/>
</dbReference>
<dbReference type="Proteomes" id="UP000291343">
    <property type="component" value="Unassembled WGS sequence"/>
</dbReference>
<evidence type="ECO:0000259" key="2">
    <source>
        <dbReference type="Pfam" id="PF03914"/>
    </source>
</evidence>
<gene>
    <name evidence="3" type="ORF">LSTR_LSTR005415</name>
</gene>
<accession>A0A482WWP4</accession>
<dbReference type="GO" id="GO:0030692">
    <property type="term" value="C:Noc4p-Nop14p complex"/>
    <property type="evidence" value="ECO:0007669"/>
    <property type="project" value="TreeGrafter"/>
</dbReference>
<name>A0A482WWP4_LAOST</name>
<dbReference type="InParanoid" id="A0A482WWP4"/>
<dbReference type="Pfam" id="PF03914">
    <property type="entry name" value="CBF"/>
    <property type="match status" value="1"/>
</dbReference>
<dbReference type="OrthoDB" id="10263185at2759"/>
<protein>
    <recommendedName>
        <fullName evidence="2">CCAAT-binding factor domain-containing protein</fullName>
    </recommendedName>
</protein>
<feature type="domain" description="CCAAT-binding factor" evidence="2">
    <location>
        <begin position="288"/>
        <end position="436"/>
    </location>
</feature>
<evidence type="ECO:0000256" key="1">
    <source>
        <dbReference type="ARBA" id="ARBA00007797"/>
    </source>
</evidence>
<dbReference type="STRING" id="195883.A0A482WWP4"/>
<evidence type="ECO:0000313" key="4">
    <source>
        <dbReference type="Proteomes" id="UP000291343"/>
    </source>
</evidence>
<dbReference type="PANTHER" id="PTHR12455:SF0">
    <property type="entry name" value="NUCLEOLAR COMPLEX PROTEIN 4 HOMOLOG"/>
    <property type="match status" value="1"/>
</dbReference>
<dbReference type="InterPro" id="IPR027193">
    <property type="entry name" value="Noc4"/>
</dbReference>
<comment type="similarity">
    <text evidence="1">Belongs to the CBF/MAK21 family.</text>
</comment>
<dbReference type="GO" id="GO:0032040">
    <property type="term" value="C:small-subunit processome"/>
    <property type="evidence" value="ECO:0007669"/>
    <property type="project" value="TreeGrafter"/>
</dbReference>
<proteinExistence type="inferred from homology"/>
<organism evidence="3 4">
    <name type="scientific">Laodelphax striatellus</name>
    <name type="common">Small brown planthopper</name>
    <name type="synonym">Delphax striatella</name>
    <dbReference type="NCBI Taxonomy" id="195883"/>
    <lineage>
        <taxon>Eukaryota</taxon>
        <taxon>Metazoa</taxon>
        <taxon>Ecdysozoa</taxon>
        <taxon>Arthropoda</taxon>
        <taxon>Hexapoda</taxon>
        <taxon>Insecta</taxon>
        <taxon>Pterygota</taxon>
        <taxon>Neoptera</taxon>
        <taxon>Paraneoptera</taxon>
        <taxon>Hemiptera</taxon>
        <taxon>Auchenorrhyncha</taxon>
        <taxon>Fulgoroidea</taxon>
        <taxon>Delphacidae</taxon>
        <taxon>Criomorphinae</taxon>
        <taxon>Laodelphax</taxon>
    </lineage>
</organism>
<dbReference type="SMR" id="A0A482WWP4"/>
<dbReference type="EMBL" id="QKKF02022863">
    <property type="protein sequence ID" value="RZF37915.1"/>
    <property type="molecule type" value="Genomic_DNA"/>
</dbReference>
<evidence type="ECO:0000313" key="3">
    <source>
        <dbReference type="EMBL" id="RZF37915.1"/>
    </source>
</evidence>